<comment type="caution">
    <text evidence="3">The sequence shown here is derived from an EMBL/GenBank/DDBJ whole genome shotgun (WGS) entry which is preliminary data.</text>
</comment>
<gene>
    <name evidence="3" type="ORF">CSOJ01_03080</name>
</gene>
<dbReference type="GO" id="GO:0003677">
    <property type="term" value="F:DNA binding"/>
    <property type="evidence" value="ECO:0007669"/>
    <property type="project" value="UniProtKB-KW"/>
</dbReference>
<protein>
    <submittedName>
        <fullName evidence="3">DNA-binding wrky domain-containing protein</fullName>
    </submittedName>
</protein>
<accession>A0A8H6JP10</accession>
<keyword evidence="2" id="KW-1133">Transmembrane helix</keyword>
<dbReference type="Proteomes" id="UP000652219">
    <property type="component" value="Unassembled WGS sequence"/>
</dbReference>
<feature type="transmembrane region" description="Helical" evidence="2">
    <location>
        <begin position="12"/>
        <end position="39"/>
    </location>
</feature>
<dbReference type="EMBL" id="WIGN01000029">
    <property type="protein sequence ID" value="KAF6816231.1"/>
    <property type="molecule type" value="Genomic_DNA"/>
</dbReference>
<keyword evidence="4" id="KW-1185">Reference proteome</keyword>
<keyword evidence="3" id="KW-0238">DNA-binding</keyword>
<dbReference type="PANTHER" id="PTHR33973:SF4">
    <property type="entry name" value="OS07G0153300 PROTEIN"/>
    <property type="match status" value="1"/>
</dbReference>
<reference evidence="3 4" key="1">
    <citation type="journal article" date="2020" name="Phytopathology">
        <title>Genome Sequence Resources of Colletotrichum truncatum, C. plurivorum, C. musicola, and C. sojae: Four Species Pathogenic to Soybean (Glycine max).</title>
        <authorList>
            <person name="Rogerio F."/>
            <person name="Boufleur T.R."/>
            <person name="Ciampi-Guillardi M."/>
            <person name="Sukno S.A."/>
            <person name="Thon M.R."/>
            <person name="Massola Junior N.S."/>
            <person name="Baroncelli R."/>
        </authorList>
    </citation>
    <scope>NUCLEOTIDE SEQUENCE [LARGE SCALE GENOMIC DNA]</scope>
    <source>
        <strain evidence="3 4">LFN0009</strain>
    </source>
</reference>
<evidence type="ECO:0000313" key="4">
    <source>
        <dbReference type="Proteomes" id="UP000652219"/>
    </source>
</evidence>
<dbReference type="PANTHER" id="PTHR33973">
    <property type="entry name" value="OS07G0153300 PROTEIN"/>
    <property type="match status" value="1"/>
</dbReference>
<feature type="transmembrane region" description="Helical" evidence="2">
    <location>
        <begin position="625"/>
        <end position="647"/>
    </location>
</feature>
<organism evidence="3 4">
    <name type="scientific">Colletotrichum sojae</name>
    <dbReference type="NCBI Taxonomy" id="2175907"/>
    <lineage>
        <taxon>Eukaryota</taxon>
        <taxon>Fungi</taxon>
        <taxon>Dikarya</taxon>
        <taxon>Ascomycota</taxon>
        <taxon>Pezizomycotina</taxon>
        <taxon>Sordariomycetes</taxon>
        <taxon>Hypocreomycetidae</taxon>
        <taxon>Glomerellales</taxon>
        <taxon>Glomerellaceae</taxon>
        <taxon>Colletotrichum</taxon>
        <taxon>Colletotrichum orchidearum species complex</taxon>
    </lineage>
</organism>
<feature type="region of interest" description="Disordered" evidence="1">
    <location>
        <begin position="258"/>
        <end position="285"/>
    </location>
</feature>
<dbReference type="AlphaFoldDB" id="A0A8H6JP10"/>
<feature type="transmembrane region" description="Helical" evidence="2">
    <location>
        <begin position="64"/>
        <end position="84"/>
    </location>
</feature>
<evidence type="ECO:0000256" key="2">
    <source>
        <dbReference type="SAM" id="Phobius"/>
    </source>
</evidence>
<keyword evidence="2" id="KW-0472">Membrane</keyword>
<feature type="compositionally biased region" description="Basic and acidic residues" evidence="1">
    <location>
        <begin position="258"/>
        <end position="267"/>
    </location>
</feature>
<proteinExistence type="predicted"/>
<feature type="region of interest" description="Disordered" evidence="1">
    <location>
        <begin position="549"/>
        <end position="569"/>
    </location>
</feature>
<sequence length="649" mass="72894">MQAAEPAPLRPFALLAGFGYYVLFGGWLDTVLLLVFSAWRNKHVITDVLSGYIDEEKLQNSGSAVLGFSLGLLVFSIIRLVIFLTSDDEARWTTPMRPLLIPAKTTHRRTFPEKHDFAYSYLVVGIPVGWKGTYGGMVSSGVEEKRSWLDSFSLMPQDRKGWFDVDPAEYLERGNAHLGLRGKLDAYLRSQGADPAQYPGAYLVTAAKFLGYSFNPVSFWYLYSKEKELSAMILEVNNTFDERRMYFLTSDTIPAEQRVKAGGKDDVPGTTSQDDEEPVPSAPTARLTKQWPKDFHVSPFNSRKGSYSLSSADFFGGGAHSPYNLDITITLKSSKDHPKLVARLFATGPPVDPGSMSFISKLAFLCSWWWVGFVTFPRIVKEAGVLFFRRSLHVWYRPEPLKQSIGRRADDTERRLEPFFRDYLRHLVEQSSAPIAVRYVPSGVDADAAPVELMRSPAAEKQHKRAEELEIKVLTPAFYARFVHYAHDLEAVCCEFQDNCTVWVSRPDLLPKLILKKPAPPLRTTSVPDFLYFRAIRALRRRPERIERPLTSQGAAAPDDAGKRGSSSVEKVDIRDFRISPMDGFVLASADRSRRGEYRSLVLRAFLADRLALGAVGLLDLQQFILRAGLAWVLSSFVAPVLATLLVTL</sequence>
<dbReference type="InterPro" id="IPR010775">
    <property type="entry name" value="DUF1365"/>
</dbReference>
<name>A0A8H6JP10_9PEZI</name>
<keyword evidence="2" id="KW-0812">Transmembrane</keyword>
<dbReference type="Pfam" id="PF07103">
    <property type="entry name" value="DUF1365"/>
    <property type="match status" value="1"/>
</dbReference>
<evidence type="ECO:0000313" key="3">
    <source>
        <dbReference type="EMBL" id="KAF6816231.1"/>
    </source>
</evidence>
<evidence type="ECO:0000256" key="1">
    <source>
        <dbReference type="SAM" id="MobiDB-lite"/>
    </source>
</evidence>